<dbReference type="SUPFAM" id="SSF51182">
    <property type="entry name" value="RmlC-like cupins"/>
    <property type="match status" value="1"/>
</dbReference>
<dbReference type="Pfam" id="PF07883">
    <property type="entry name" value="Cupin_2"/>
    <property type="match status" value="1"/>
</dbReference>
<gene>
    <name evidence="2" type="ORF">GC106_66510</name>
</gene>
<accession>A0ABX2FDG0</accession>
<name>A0ABX2FDG0_9PSEU</name>
<dbReference type="Gene3D" id="2.60.120.10">
    <property type="entry name" value="Jelly Rolls"/>
    <property type="match status" value="1"/>
</dbReference>
<proteinExistence type="predicted"/>
<dbReference type="InterPro" id="IPR014710">
    <property type="entry name" value="RmlC-like_jellyroll"/>
</dbReference>
<comment type="caution">
    <text evidence="2">The sequence shown here is derived from an EMBL/GenBank/DDBJ whole genome shotgun (WGS) entry which is preliminary data.</text>
</comment>
<organism evidence="2 3">
    <name type="scientific">Kibdelosporangium persicum</name>
    <dbReference type="NCBI Taxonomy" id="2698649"/>
    <lineage>
        <taxon>Bacteria</taxon>
        <taxon>Bacillati</taxon>
        <taxon>Actinomycetota</taxon>
        <taxon>Actinomycetes</taxon>
        <taxon>Pseudonocardiales</taxon>
        <taxon>Pseudonocardiaceae</taxon>
        <taxon>Kibdelosporangium</taxon>
    </lineage>
</organism>
<dbReference type="InterPro" id="IPR013096">
    <property type="entry name" value="Cupin_2"/>
</dbReference>
<reference evidence="2 3" key="1">
    <citation type="submission" date="2020-01" db="EMBL/GenBank/DDBJ databases">
        <title>Kibdelosporangium persica a novel Actinomycetes from a hot desert in Iran.</title>
        <authorList>
            <person name="Safaei N."/>
            <person name="Zaburannyi N."/>
            <person name="Mueller R."/>
            <person name="Wink J."/>
        </authorList>
    </citation>
    <scope>NUCLEOTIDE SEQUENCE [LARGE SCALE GENOMIC DNA]</scope>
    <source>
        <strain evidence="2 3">4NS15</strain>
    </source>
</reference>
<dbReference type="EMBL" id="JAAATY010000027">
    <property type="protein sequence ID" value="NRN69394.1"/>
    <property type="molecule type" value="Genomic_DNA"/>
</dbReference>
<evidence type="ECO:0000313" key="3">
    <source>
        <dbReference type="Proteomes" id="UP000763557"/>
    </source>
</evidence>
<evidence type="ECO:0000313" key="2">
    <source>
        <dbReference type="EMBL" id="NRN69394.1"/>
    </source>
</evidence>
<dbReference type="InterPro" id="IPR011051">
    <property type="entry name" value="RmlC_Cupin_sf"/>
</dbReference>
<sequence length="138" mass="14918">MTRQATQEFHRCNIFRLPLRPEVAHGGTGVIEAVRIATGETVDGGCDFIDYAVVPAGTSIGDHRHRLDEEEFYLVLSGIGTMRLEDRTFPVTAGDLVRNPPGGLHGLVNAGPDPVRLFIFQLAAGQENSTCGTRGTSR</sequence>
<dbReference type="Proteomes" id="UP000763557">
    <property type="component" value="Unassembled WGS sequence"/>
</dbReference>
<dbReference type="RefSeq" id="WP_173139548.1">
    <property type="nucleotide sequence ID" value="NZ_CBCSGW010000023.1"/>
</dbReference>
<evidence type="ECO:0000259" key="1">
    <source>
        <dbReference type="Pfam" id="PF07883"/>
    </source>
</evidence>
<protein>
    <submittedName>
        <fullName evidence="2">Cyclic nucleotide-binding domain-containing protein</fullName>
    </submittedName>
</protein>
<feature type="domain" description="Cupin type-2" evidence="1">
    <location>
        <begin position="53"/>
        <end position="118"/>
    </location>
</feature>
<keyword evidence="3" id="KW-1185">Reference proteome</keyword>